<feature type="region of interest" description="Disordered" evidence="1">
    <location>
        <begin position="35"/>
        <end position="74"/>
    </location>
</feature>
<evidence type="ECO:0000313" key="2">
    <source>
        <dbReference type="EMBL" id="GFO13424.1"/>
    </source>
</evidence>
<evidence type="ECO:0000256" key="1">
    <source>
        <dbReference type="SAM" id="MobiDB-lite"/>
    </source>
</evidence>
<keyword evidence="3" id="KW-1185">Reference proteome</keyword>
<accession>A0AAV4B4W2</accession>
<protein>
    <submittedName>
        <fullName evidence="2">Uncharacterized protein</fullName>
    </submittedName>
</protein>
<proteinExistence type="predicted"/>
<dbReference type="EMBL" id="BLXT01004491">
    <property type="protein sequence ID" value="GFO13424.1"/>
    <property type="molecule type" value="Genomic_DNA"/>
</dbReference>
<evidence type="ECO:0000313" key="3">
    <source>
        <dbReference type="Proteomes" id="UP000735302"/>
    </source>
</evidence>
<dbReference type="Proteomes" id="UP000735302">
    <property type="component" value="Unassembled WGS sequence"/>
</dbReference>
<name>A0AAV4B4W2_9GAST</name>
<comment type="caution">
    <text evidence="2">The sequence shown here is derived from an EMBL/GenBank/DDBJ whole genome shotgun (WGS) entry which is preliminary data.</text>
</comment>
<reference evidence="2 3" key="1">
    <citation type="journal article" date="2021" name="Elife">
        <title>Chloroplast acquisition without the gene transfer in kleptoplastic sea slugs, Plakobranchus ocellatus.</title>
        <authorList>
            <person name="Maeda T."/>
            <person name="Takahashi S."/>
            <person name="Yoshida T."/>
            <person name="Shimamura S."/>
            <person name="Takaki Y."/>
            <person name="Nagai Y."/>
            <person name="Toyoda A."/>
            <person name="Suzuki Y."/>
            <person name="Arimoto A."/>
            <person name="Ishii H."/>
            <person name="Satoh N."/>
            <person name="Nishiyama T."/>
            <person name="Hasebe M."/>
            <person name="Maruyama T."/>
            <person name="Minagawa J."/>
            <person name="Obokata J."/>
            <person name="Shigenobu S."/>
        </authorList>
    </citation>
    <scope>NUCLEOTIDE SEQUENCE [LARGE SCALE GENOMIC DNA]</scope>
</reference>
<feature type="compositionally biased region" description="Low complexity" evidence="1">
    <location>
        <begin position="57"/>
        <end position="71"/>
    </location>
</feature>
<feature type="compositionally biased region" description="Polar residues" evidence="1">
    <location>
        <begin position="35"/>
        <end position="49"/>
    </location>
</feature>
<gene>
    <name evidence="2" type="ORF">PoB_003992900</name>
</gene>
<organism evidence="2 3">
    <name type="scientific">Plakobranchus ocellatus</name>
    <dbReference type="NCBI Taxonomy" id="259542"/>
    <lineage>
        <taxon>Eukaryota</taxon>
        <taxon>Metazoa</taxon>
        <taxon>Spiralia</taxon>
        <taxon>Lophotrochozoa</taxon>
        <taxon>Mollusca</taxon>
        <taxon>Gastropoda</taxon>
        <taxon>Heterobranchia</taxon>
        <taxon>Euthyneura</taxon>
        <taxon>Panpulmonata</taxon>
        <taxon>Sacoglossa</taxon>
        <taxon>Placobranchoidea</taxon>
        <taxon>Plakobranchidae</taxon>
        <taxon>Plakobranchus</taxon>
    </lineage>
</organism>
<sequence length="122" mass="13646">MKKRYREICDELSHFHNLHLHKSDFCCDTCDRFTESNMRTPASGQTSRTKPIPMHKPSPSTASSSRAPSRSNVGVGPKKMLEYLNRGCGAHLVGQLVPEVRIPVQAKSIFRLLFCVHPALNG</sequence>
<dbReference type="AlphaFoldDB" id="A0AAV4B4W2"/>